<dbReference type="InterPro" id="IPR010982">
    <property type="entry name" value="Lambda_DNA-bd_dom_sf"/>
</dbReference>
<dbReference type="InterPro" id="IPR001387">
    <property type="entry name" value="Cro/C1-type_HTH"/>
</dbReference>
<organism evidence="2 3">
    <name type="scientific">Neptunicella marina</name>
    <dbReference type="NCBI Taxonomy" id="2125989"/>
    <lineage>
        <taxon>Bacteria</taxon>
        <taxon>Pseudomonadati</taxon>
        <taxon>Pseudomonadota</taxon>
        <taxon>Gammaproteobacteria</taxon>
        <taxon>Alteromonadales</taxon>
        <taxon>Alteromonadaceae</taxon>
        <taxon>Neptunicella</taxon>
    </lineage>
</organism>
<dbReference type="GO" id="GO:0003677">
    <property type="term" value="F:DNA binding"/>
    <property type="evidence" value="ECO:0007669"/>
    <property type="project" value="InterPro"/>
</dbReference>
<dbReference type="Proteomes" id="UP000601768">
    <property type="component" value="Unassembled WGS sequence"/>
</dbReference>
<evidence type="ECO:0000259" key="1">
    <source>
        <dbReference type="PROSITE" id="PS50943"/>
    </source>
</evidence>
<dbReference type="SUPFAM" id="SSF47413">
    <property type="entry name" value="lambda repressor-like DNA-binding domains"/>
    <property type="match status" value="1"/>
</dbReference>
<dbReference type="RefSeq" id="WP_186507977.1">
    <property type="nucleotide sequence ID" value="NZ_JACNEP010000018.1"/>
</dbReference>
<comment type="caution">
    <text evidence="2">The sequence shown here is derived from an EMBL/GenBank/DDBJ whole genome shotgun (WGS) entry which is preliminary data.</text>
</comment>
<dbReference type="EMBL" id="JACNEP010000018">
    <property type="protein sequence ID" value="MBC3767456.1"/>
    <property type="molecule type" value="Genomic_DNA"/>
</dbReference>
<keyword evidence="3" id="KW-1185">Reference proteome</keyword>
<name>A0A8J6IYB4_9ALTE</name>
<gene>
    <name evidence="2" type="ORF">H8B19_16380</name>
</gene>
<reference evidence="2" key="1">
    <citation type="journal article" date="2018" name="Int. J. Syst. Evol. Microbiol.">
        <title>Neptunicella marina gen. nov., sp. nov., isolated from surface seawater.</title>
        <authorList>
            <person name="Liu X."/>
            <person name="Lai Q."/>
            <person name="Du Y."/>
            <person name="Zhang X."/>
            <person name="Liu Z."/>
            <person name="Sun F."/>
            <person name="Shao Z."/>
        </authorList>
    </citation>
    <scope>NUCLEOTIDE SEQUENCE</scope>
    <source>
        <strain evidence="2">S27-2</strain>
    </source>
</reference>
<feature type="domain" description="HTH cro/C1-type" evidence="1">
    <location>
        <begin position="13"/>
        <end position="71"/>
    </location>
</feature>
<accession>A0A8J6IYB4</accession>
<evidence type="ECO:0000313" key="2">
    <source>
        <dbReference type="EMBL" id="MBC3767456.1"/>
    </source>
</evidence>
<dbReference type="Gene3D" id="1.10.260.40">
    <property type="entry name" value="lambda repressor-like DNA-binding domains"/>
    <property type="match status" value="1"/>
</dbReference>
<proteinExistence type="predicted"/>
<reference evidence="2" key="2">
    <citation type="submission" date="2020-08" db="EMBL/GenBank/DDBJ databases">
        <authorList>
            <person name="Lai Q."/>
        </authorList>
    </citation>
    <scope>NUCLEOTIDE SEQUENCE</scope>
    <source>
        <strain evidence="2">S27-2</strain>
    </source>
</reference>
<dbReference type="AlphaFoldDB" id="A0A8J6IYB4"/>
<dbReference type="SMART" id="SM00530">
    <property type="entry name" value="HTH_XRE"/>
    <property type="match status" value="1"/>
</dbReference>
<protein>
    <submittedName>
        <fullName evidence="2">Helix-turn-helix transcriptional regulator</fullName>
    </submittedName>
</protein>
<evidence type="ECO:0000313" key="3">
    <source>
        <dbReference type="Proteomes" id="UP000601768"/>
    </source>
</evidence>
<dbReference type="PROSITE" id="PS50943">
    <property type="entry name" value="HTH_CROC1"/>
    <property type="match status" value="1"/>
</dbReference>
<sequence length="89" mass="9912">MKTNDGSPLPMRLKQARLQKGLSQKQLGILAGMDKFSASARMNQYERGVHTPDFKTALALSKVLEVPTAFLFCVEDELAENILDWSISD</sequence>
<dbReference type="CDD" id="cd00093">
    <property type="entry name" value="HTH_XRE"/>
    <property type="match status" value="1"/>
</dbReference>